<dbReference type="AlphaFoldDB" id="C3ZXB1"/>
<name>C3ZXB1_BRAFL</name>
<evidence type="ECO:0000256" key="1">
    <source>
        <dbReference type="SAM" id="Coils"/>
    </source>
</evidence>
<dbReference type="InParanoid" id="C3ZXB1"/>
<feature type="coiled-coil region" evidence="1">
    <location>
        <begin position="114"/>
        <end position="208"/>
    </location>
</feature>
<evidence type="ECO:0000256" key="2">
    <source>
        <dbReference type="SAM" id="MobiDB-lite"/>
    </source>
</evidence>
<proteinExistence type="predicted"/>
<gene>
    <name evidence="3" type="ORF">BRAFLDRAFT_102938</name>
</gene>
<keyword evidence="1" id="KW-0175">Coiled coil</keyword>
<protein>
    <submittedName>
        <fullName evidence="3">Uncharacterized protein</fullName>
    </submittedName>
</protein>
<dbReference type="EMBL" id="GG666710">
    <property type="protein sequence ID" value="EEN42791.1"/>
    <property type="molecule type" value="Genomic_DNA"/>
</dbReference>
<evidence type="ECO:0000313" key="3">
    <source>
        <dbReference type="EMBL" id="EEN42791.1"/>
    </source>
</evidence>
<accession>C3ZXB1</accession>
<feature type="region of interest" description="Disordered" evidence="2">
    <location>
        <begin position="253"/>
        <end position="281"/>
    </location>
</feature>
<organism>
    <name type="scientific">Branchiostoma floridae</name>
    <name type="common">Florida lancelet</name>
    <name type="synonym">Amphioxus</name>
    <dbReference type="NCBI Taxonomy" id="7739"/>
    <lineage>
        <taxon>Eukaryota</taxon>
        <taxon>Metazoa</taxon>
        <taxon>Chordata</taxon>
        <taxon>Cephalochordata</taxon>
        <taxon>Leptocardii</taxon>
        <taxon>Amphioxiformes</taxon>
        <taxon>Branchiostomatidae</taxon>
        <taxon>Branchiostoma</taxon>
    </lineage>
</organism>
<dbReference type="Gene3D" id="1.20.5.170">
    <property type="match status" value="1"/>
</dbReference>
<sequence length="281" mass="32746">MEREGAVAGLTPKFKLHQPFGLLGDENLGLSSYVLRRRQHQQFTERYRTVIDENLGLSSYVLGRRQHQQFTERYDENLGLSSYVLGRRQHQQFTERYHTVIDENLGLSSYVLGRRQHQQFTERVQKEKEELEEEKWEEKKILEKKIKRLEGQVDRYKKDMNDVQSKNDDLIAENRKLDRELRYANDRLSELQMEMDKMKAHVTSLETSNRTLKTLAKKTGHQSMAAAGEACGMMYTSVQVSQLHPHSFRHTSSASVTSRWPAGSQVSPEIDVCKDNQSINQ</sequence>
<reference evidence="3" key="1">
    <citation type="journal article" date="2008" name="Nature">
        <title>The amphioxus genome and the evolution of the chordate karyotype.</title>
        <authorList>
            <consortium name="US DOE Joint Genome Institute (JGI-PGF)"/>
            <person name="Putnam N.H."/>
            <person name="Butts T."/>
            <person name="Ferrier D.E.K."/>
            <person name="Furlong R.F."/>
            <person name="Hellsten U."/>
            <person name="Kawashima T."/>
            <person name="Robinson-Rechavi M."/>
            <person name="Shoguchi E."/>
            <person name="Terry A."/>
            <person name="Yu J.-K."/>
            <person name="Benito-Gutierrez E.L."/>
            <person name="Dubchak I."/>
            <person name="Garcia-Fernandez J."/>
            <person name="Gibson-Brown J.J."/>
            <person name="Grigoriev I.V."/>
            <person name="Horton A.C."/>
            <person name="de Jong P.J."/>
            <person name="Jurka J."/>
            <person name="Kapitonov V.V."/>
            <person name="Kohara Y."/>
            <person name="Kuroki Y."/>
            <person name="Lindquist E."/>
            <person name="Lucas S."/>
            <person name="Osoegawa K."/>
            <person name="Pennacchio L.A."/>
            <person name="Salamov A.A."/>
            <person name="Satou Y."/>
            <person name="Sauka-Spengler T."/>
            <person name="Schmutz J."/>
            <person name="Shin-I T."/>
            <person name="Toyoda A."/>
            <person name="Bronner-Fraser M."/>
            <person name="Fujiyama A."/>
            <person name="Holland L.Z."/>
            <person name="Holland P.W.H."/>
            <person name="Satoh N."/>
            <person name="Rokhsar D.S."/>
        </authorList>
    </citation>
    <scope>NUCLEOTIDE SEQUENCE [LARGE SCALE GENOMIC DNA]</scope>
    <source>
        <strain evidence="3">S238N-H82</strain>
        <tissue evidence="3">Testes</tissue>
    </source>
</reference>